<proteinExistence type="predicted"/>
<accession>A0A318EI18</accession>
<dbReference type="PROSITE" id="PS50405">
    <property type="entry name" value="GST_CTER"/>
    <property type="match status" value="1"/>
</dbReference>
<dbReference type="Gene3D" id="1.20.1050.10">
    <property type="match status" value="2"/>
</dbReference>
<dbReference type="Gene3D" id="3.40.30.10">
    <property type="entry name" value="Glutaredoxin"/>
    <property type="match status" value="1"/>
</dbReference>
<name>A0A318EI18_9GAMM</name>
<dbReference type="Proteomes" id="UP000248330">
    <property type="component" value="Unassembled WGS sequence"/>
</dbReference>
<dbReference type="Pfam" id="PF13410">
    <property type="entry name" value="GST_C_2"/>
    <property type="match status" value="1"/>
</dbReference>
<dbReference type="GO" id="GO:0016740">
    <property type="term" value="F:transferase activity"/>
    <property type="evidence" value="ECO:0007669"/>
    <property type="project" value="UniProtKB-KW"/>
</dbReference>
<evidence type="ECO:0000313" key="3">
    <source>
        <dbReference type="Proteomes" id="UP000248330"/>
    </source>
</evidence>
<comment type="caution">
    <text evidence="2">The sequence shown here is derived from an EMBL/GenBank/DDBJ whole genome shotgun (WGS) entry which is preliminary data.</text>
</comment>
<dbReference type="SUPFAM" id="SSF47616">
    <property type="entry name" value="GST C-terminal domain-like"/>
    <property type="match status" value="1"/>
</dbReference>
<dbReference type="InterPro" id="IPR050931">
    <property type="entry name" value="Mito_Protein_Transport_Metaxin"/>
</dbReference>
<dbReference type="EMBL" id="QICN01000002">
    <property type="protein sequence ID" value="PXV70266.1"/>
    <property type="molecule type" value="Genomic_DNA"/>
</dbReference>
<keyword evidence="3" id="KW-1185">Reference proteome</keyword>
<dbReference type="InterPro" id="IPR036282">
    <property type="entry name" value="Glutathione-S-Trfase_C_sf"/>
</dbReference>
<dbReference type="RefSeq" id="WP_170123894.1">
    <property type="nucleotide sequence ID" value="NZ_CAWNXA010000002.1"/>
</dbReference>
<reference evidence="2 3" key="1">
    <citation type="submission" date="2018-04" db="EMBL/GenBank/DDBJ databases">
        <title>Genomic Encyclopedia of Type Strains, Phase IV (KMG-IV): sequencing the most valuable type-strain genomes for metagenomic binning, comparative biology and taxonomic classification.</title>
        <authorList>
            <person name="Goeker M."/>
        </authorList>
    </citation>
    <scope>NUCLEOTIDE SEQUENCE [LARGE SCALE GENOMIC DNA]</scope>
    <source>
        <strain evidence="2 3">DSM 104150</strain>
    </source>
</reference>
<evidence type="ECO:0000313" key="2">
    <source>
        <dbReference type="EMBL" id="PXV70266.1"/>
    </source>
</evidence>
<feature type="domain" description="GST C-terminal" evidence="1">
    <location>
        <begin position="84"/>
        <end position="251"/>
    </location>
</feature>
<evidence type="ECO:0000259" key="1">
    <source>
        <dbReference type="PROSITE" id="PS50405"/>
    </source>
</evidence>
<keyword evidence="2" id="KW-0808">Transferase</keyword>
<protein>
    <submittedName>
        <fullName evidence="2">Glutathione S-transferase</fullName>
    </submittedName>
</protein>
<dbReference type="PANTHER" id="PTHR12289">
    <property type="entry name" value="METAXIN RELATED"/>
    <property type="match status" value="1"/>
</dbReference>
<dbReference type="InterPro" id="IPR036249">
    <property type="entry name" value="Thioredoxin-like_sf"/>
</dbReference>
<gene>
    <name evidence="2" type="ORF">C8D93_102118</name>
</gene>
<dbReference type="AlphaFoldDB" id="A0A318EI18"/>
<sequence>MYTAYVSDVSYYSGKLEAYLRYARIAYRRVEINTRVMRETILPATGFMKVPCMQCPDGRWLKDTTPMIAWLDAQHGAPSIYPDDPAQRFLALLVEDYADEWLWRPAMYFRWNFGDSHGLLRRRLGRDLSAGTWHSAALLGWFMRWRQYLVYVRGDGVRRHNASAVQALYARTLAQLEELLRERPFLLGSRPGIVDFGYFASMFRHFALDPHSAKQMVDTAPNVYAWVGRVWAARADREGCGAFASFDDAAWDAVFAEIGRDYLRYLDANARAYAAGRRRFDLTLDDAHYPRMPVVRYRVACREQLLKAYRALPPDAQQAVLGRTRDSGVASWLQDAADVPAGLDAEFELPLRQRYPGTRWYGLRVMQGTPWDLPEPPIRSEPVRPE</sequence>
<dbReference type="CDD" id="cd00299">
    <property type="entry name" value="GST_C_family"/>
    <property type="match status" value="1"/>
</dbReference>
<dbReference type="InterPro" id="IPR004045">
    <property type="entry name" value="Glutathione_S-Trfase_N"/>
</dbReference>
<organism evidence="2 3">
    <name type="scientific">Sinimarinibacterium flocculans</name>
    <dbReference type="NCBI Taxonomy" id="985250"/>
    <lineage>
        <taxon>Bacteria</taxon>
        <taxon>Pseudomonadati</taxon>
        <taxon>Pseudomonadota</taxon>
        <taxon>Gammaproteobacteria</taxon>
        <taxon>Nevskiales</taxon>
        <taxon>Nevskiaceae</taxon>
        <taxon>Sinimarinibacterium</taxon>
    </lineage>
</organism>
<dbReference type="SUPFAM" id="SSF52833">
    <property type="entry name" value="Thioredoxin-like"/>
    <property type="match status" value="1"/>
</dbReference>
<dbReference type="Pfam" id="PF13417">
    <property type="entry name" value="GST_N_3"/>
    <property type="match status" value="1"/>
</dbReference>
<dbReference type="GO" id="GO:0005737">
    <property type="term" value="C:cytoplasm"/>
    <property type="evidence" value="ECO:0007669"/>
    <property type="project" value="TreeGrafter"/>
</dbReference>
<dbReference type="PANTHER" id="PTHR12289:SF67">
    <property type="match status" value="1"/>
</dbReference>
<dbReference type="InterPro" id="IPR010987">
    <property type="entry name" value="Glutathione-S-Trfase_C-like"/>
</dbReference>